<protein>
    <submittedName>
        <fullName evidence="1">Uncharacterized protein</fullName>
    </submittedName>
</protein>
<proteinExistence type="predicted"/>
<reference evidence="1" key="1">
    <citation type="submission" date="2022-08" db="EMBL/GenBank/DDBJ databases">
        <title>Genome Sequence of Lecanicillium fungicola.</title>
        <authorList>
            <person name="Buettner E."/>
        </authorList>
    </citation>
    <scope>NUCLEOTIDE SEQUENCE</scope>
    <source>
        <strain evidence="1">Babe33</strain>
    </source>
</reference>
<gene>
    <name evidence="1" type="ORF">NQ176_g8294</name>
</gene>
<dbReference type="EMBL" id="JANJQO010001579">
    <property type="protein sequence ID" value="KAJ2970219.1"/>
    <property type="molecule type" value="Genomic_DNA"/>
</dbReference>
<keyword evidence="2" id="KW-1185">Reference proteome</keyword>
<dbReference type="Proteomes" id="UP001143910">
    <property type="component" value="Unassembled WGS sequence"/>
</dbReference>
<evidence type="ECO:0000313" key="2">
    <source>
        <dbReference type="Proteomes" id="UP001143910"/>
    </source>
</evidence>
<accession>A0ACC1MU70</accession>
<comment type="caution">
    <text evidence="1">The sequence shown here is derived from an EMBL/GenBank/DDBJ whole genome shotgun (WGS) entry which is preliminary data.</text>
</comment>
<sequence>MPHPTTSPSLYLNLHAADPEASEKFLKGMGMTPITEYSDVKTKTFRLPGANSNVAIMVHAHERFLEFVRPGTKIVDAHSTTESLISIAVENVTAVDEWLGKAVALGGTADPFTMKDYGAECGMYSRSFADLDGHIWEVCTMLGNKGKDEKSEAEKETA</sequence>
<name>A0ACC1MU70_9HYPO</name>
<evidence type="ECO:0000313" key="1">
    <source>
        <dbReference type="EMBL" id="KAJ2970219.1"/>
    </source>
</evidence>
<organism evidence="1 2">
    <name type="scientific">Zarea fungicola</name>
    <dbReference type="NCBI Taxonomy" id="93591"/>
    <lineage>
        <taxon>Eukaryota</taxon>
        <taxon>Fungi</taxon>
        <taxon>Dikarya</taxon>
        <taxon>Ascomycota</taxon>
        <taxon>Pezizomycotina</taxon>
        <taxon>Sordariomycetes</taxon>
        <taxon>Hypocreomycetidae</taxon>
        <taxon>Hypocreales</taxon>
        <taxon>Cordycipitaceae</taxon>
        <taxon>Zarea</taxon>
    </lineage>
</organism>